<dbReference type="Proteomes" id="UP000703661">
    <property type="component" value="Unassembled WGS sequence"/>
</dbReference>
<reference evidence="2" key="1">
    <citation type="journal article" date="2020" name="Fungal Divers.">
        <title>Resolving the Mortierellaceae phylogeny through synthesis of multi-gene phylogenetics and phylogenomics.</title>
        <authorList>
            <person name="Vandepol N."/>
            <person name="Liber J."/>
            <person name="Desiro A."/>
            <person name="Na H."/>
            <person name="Kennedy M."/>
            <person name="Barry K."/>
            <person name="Grigoriev I.V."/>
            <person name="Miller A.N."/>
            <person name="O'Donnell K."/>
            <person name="Stajich J.E."/>
            <person name="Bonito G."/>
        </authorList>
    </citation>
    <scope>NUCLEOTIDE SEQUENCE</scope>
    <source>
        <strain evidence="2">NRRL 2769</strain>
    </source>
</reference>
<comment type="caution">
    <text evidence="2">The sequence shown here is derived from an EMBL/GenBank/DDBJ whole genome shotgun (WGS) entry which is preliminary data.</text>
</comment>
<gene>
    <name evidence="2" type="ORF">BGZ80_007146</name>
</gene>
<evidence type="ECO:0000313" key="2">
    <source>
        <dbReference type="EMBL" id="KAF9996898.1"/>
    </source>
</evidence>
<name>A0A9P6SSI9_9FUNG</name>
<feature type="non-terminal residue" evidence="2">
    <location>
        <position position="101"/>
    </location>
</feature>
<dbReference type="PROSITE" id="PS00976">
    <property type="entry name" value="NMT_2"/>
    <property type="match status" value="1"/>
</dbReference>
<evidence type="ECO:0000313" key="3">
    <source>
        <dbReference type="Proteomes" id="UP000703661"/>
    </source>
</evidence>
<organism evidence="2 3">
    <name type="scientific">Entomortierella chlamydospora</name>
    <dbReference type="NCBI Taxonomy" id="101097"/>
    <lineage>
        <taxon>Eukaryota</taxon>
        <taxon>Fungi</taxon>
        <taxon>Fungi incertae sedis</taxon>
        <taxon>Mucoromycota</taxon>
        <taxon>Mortierellomycotina</taxon>
        <taxon>Mortierellomycetes</taxon>
        <taxon>Mortierellales</taxon>
        <taxon>Mortierellaceae</taxon>
        <taxon>Entomortierella</taxon>
    </lineage>
</organism>
<keyword evidence="3" id="KW-1185">Reference proteome</keyword>
<feature type="chain" id="PRO_5040397188" evidence="1">
    <location>
        <begin position="20"/>
        <end position="101"/>
    </location>
</feature>
<feature type="signal peptide" evidence="1">
    <location>
        <begin position="1"/>
        <end position="19"/>
    </location>
</feature>
<dbReference type="EMBL" id="JAAAID010003601">
    <property type="protein sequence ID" value="KAF9996898.1"/>
    <property type="molecule type" value="Genomic_DNA"/>
</dbReference>
<keyword evidence="1" id="KW-0732">Signal</keyword>
<dbReference type="GO" id="GO:0004379">
    <property type="term" value="F:glycylpeptide N-tetradecanoyltransferase activity"/>
    <property type="evidence" value="ECO:0007669"/>
    <property type="project" value="InterPro"/>
</dbReference>
<dbReference type="AlphaFoldDB" id="A0A9P6SSI9"/>
<accession>A0A9P6SSI9</accession>
<dbReference type="InterPro" id="IPR022678">
    <property type="entry name" value="NMT_CS"/>
</dbReference>
<evidence type="ECO:0000256" key="1">
    <source>
        <dbReference type="SAM" id="SignalP"/>
    </source>
</evidence>
<sequence length="101" mass="11143">MHVLACLTILSLIVKTAYASFGFCIALNNPGARQIAGFKLWNDQGEQAQEYRTLILARKTTLENSGWTLNLKFGGGDGFILDQVDIRNDKYGDIGEAAFEN</sequence>
<proteinExistence type="predicted"/>
<protein>
    <submittedName>
        <fullName evidence="2">Uncharacterized protein</fullName>
    </submittedName>
</protein>